<reference evidence="2" key="1">
    <citation type="submission" date="2012-06" db="EMBL/GenBank/DDBJ databases">
        <title>The genome sequence of Coniosporium apollinis CBS 100218.</title>
        <authorList>
            <consortium name="The Broad Institute Genome Sequencing Platform"/>
            <person name="Cuomo C."/>
            <person name="Gorbushina A."/>
            <person name="Noack S."/>
            <person name="Walker B."/>
            <person name="Young S.K."/>
            <person name="Zeng Q."/>
            <person name="Gargeya S."/>
            <person name="Fitzgerald M."/>
            <person name="Haas B."/>
            <person name="Abouelleil A."/>
            <person name="Alvarado L."/>
            <person name="Arachchi H.M."/>
            <person name="Berlin A.M."/>
            <person name="Chapman S.B."/>
            <person name="Goldberg J."/>
            <person name="Griggs A."/>
            <person name="Gujja S."/>
            <person name="Hansen M."/>
            <person name="Howarth C."/>
            <person name="Imamovic A."/>
            <person name="Larimer J."/>
            <person name="McCowan C."/>
            <person name="Montmayeur A."/>
            <person name="Murphy C."/>
            <person name="Neiman D."/>
            <person name="Pearson M."/>
            <person name="Priest M."/>
            <person name="Roberts A."/>
            <person name="Saif S."/>
            <person name="Shea T."/>
            <person name="Sisk P."/>
            <person name="Sykes S."/>
            <person name="Wortman J."/>
            <person name="Nusbaum C."/>
            <person name="Birren B."/>
        </authorList>
    </citation>
    <scope>NUCLEOTIDE SEQUENCE [LARGE SCALE GENOMIC DNA]</scope>
    <source>
        <strain evidence="2">CBS 100218</strain>
    </source>
</reference>
<dbReference type="RefSeq" id="XP_007777596.1">
    <property type="nucleotide sequence ID" value="XM_007779406.1"/>
</dbReference>
<proteinExistence type="predicted"/>
<evidence type="ECO:0000313" key="1">
    <source>
        <dbReference type="EMBL" id="EON62279.1"/>
    </source>
</evidence>
<dbReference type="Proteomes" id="UP000016924">
    <property type="component" value="Unassembled WGS sequence"/>
</dbReference>
<organism evidence="1 2">
    <name type="scientific">Coniosporium apollinis (strain CBS 100218)</name>
    <name type="common">Rock-inhabiting black yeast</name>
    <dbReference type="NCBI Taxonomy" id="1168221"/>
    <lineage>
        <taxon>Eukaryota</taxon>
        <taxon>Fungi</taxon>
        <taxon>Dikarya</taxon>
        <taxon>Ascomycota</taxon>
        <taxon>Pezizomycotina</taxon>
        <taxon>Dothideomycetes</taxon>
        <taxon>Dothideomycetes incertae sedis</taxon>
        <taxon>Coniosporium</taxon>
    </lineage>
</organism>
<dbReference type="GeneID" id="19898811"/>
<dbReference type="HOGENOM" id="CLU_1180141_0_0_1"/>
<sequence>MTPNIPASIRALGIETCSRPLSLFHELRCGHIVWTPSPSTCASNCTDGSEIAQLNASRWRAWEEGGHEPPTLIFDFACPICVYWAVKRAFRDGRREAEAAEAEVYREKVEFGRFFYCRQLFEIYEAGLRNEEKSSIVERARKVEKHEWNRQFSDKRKCRAVLTSDMPAEVRAGFLDCQDDFRHAFELDEEGRVYNVETLADALGDMRVSESVLGDLTQRLIGLGVADSGTGGNAH</sequence>
<accession>R7YKE2</accession>
<name>R7YKE2_CONA1</name>
<evidence type="ECO:0000313" key="2">
    <source>
        <dbReference type="Proteomes" id="UP000016924"/>
    </source>
</evidence>
<dbReference type="EMBL" id="JH767558">
    <property type="protein sequence ID" value="EON62279.1"/>
    <property type="molecule type" value="Genomic_DNA"/>
</dbReference>
<gene>
    <name evidence="1" type="ORF">W97_01500</name>
</gene>
<protein>
    <submittedName>
        <fullName evidence="1">Uncharacterized protein</fullName>
    </submittedName>
</protein>
<keyword evidence="2" id="KW-1185">Reference proteome</keyword>
<dbReference type="OrthoDB" id="10331499at2759"/>
<dbReference type="AlphaFoldDB" id="R7YKE2"/>